<evidence type="ECO:0000256" key="4">
    <source>
        <dbReference type="ARBA" id="ARBA00022989"/>
    </source>
</evidence>
<evidence type="ECO:0000256" key="1">
    <source>
        <dbReference type="ARBA" id="ARBA00004651"/>
    </source>
</evidence>
<comment type="caution">
    <text evidence="8">The sequence shown here is derived from an EMBL/GenBank/DDBJ whole genome shotgun (WGS) entry which is preliminary data.</text>
</comment>
<evidence type="ECO:0000256" key="2">
    <source>
        <dbReference type="ARBA" id="ARBA00022475"/>
    </source>
</evidence>
<reference evidence="8" key="2">
    <citation type="submission" date="2021-04" db="EMBL/GenBank/DDBJ databases">
        <authorList>
            <person name="Gilroy R."/>
        </authorList>
    </citation>
    <scope>NUCLEOTIDE SEQUENCE</scope>
    <source>
        <strain evidence="8">ChiHejej3B27-2180</strain>
    </source>
</reference>
<protein>
    <submittedName>
        <fullName evidence="8">YitT family protein</fullName>
    </submittedName>
</protein>
<feature type="transmembrane region" description="Helical" evidence="6">
    <location>
        <begin position="88"/>
        <end position="107"/>
    </location>
</feature>
<dbReference type="Pfam" id="PF02588">
    <property type="entry name" value="YitT_membrane"/>
    <property type="match status" value="1"/>
</dbReference>
<evidence type="ECO:0000256" key="3">
    <source>
        <dbReference type="ARBA" id="ARBA00022692"/>
    </source>
</evidence>
<dbReference type="InterPro" id="IPR019264">
    <property type="entry name" value="DUF2179"/>
</dbReference>
<dbReference type="PANTHER" id="PTHR33545">
    <property type="entry name" value="UPF0750 MEMBRANE PROTEIN YITT-RELATED"/>
    <property type="match status" value="1"/>
</dbReference>
<sequence length="290" mass="32144">MEEIQRIIERHRYIGRLGTAIVYAVLVATAVNLFWTPGHIYSSGITGLAQLISTLTLHAPVHLGTGLMLFVINSPLFIVAWFKISHRFAFFTLTAVGLSSIMIHLFHPVAITNDPLICSIFGAVLNGCGTGLCLRYGISTGGLDIIGILMQRKTTMKMGTINVAFNIFIVMAAGFVFGWPNALDTTIGLVINARMIDLIYTRQQLRQVMIVTDKPDEVAKEIQHHLRRGITVVRNAEGVYRHSHENILFTVVTVYELYALRDAIGKSDPHAFVSMTEATAVVGNFYEPKR</sequence>
<evidence type="ECO:0000259" key="7">
    <source>
        <dbReference type="Pfam" id="PF10035"/>
    </source>
</evidence>
<dbReference type="Pfam" id="PF10035">
    <property type="entry name" value="DUF2179"/>
    <property type="match status" value="1"/>
</dbReference>
<name>A0A9D1QQC5_9LACO</name>
<feature type="transmembrane region" description="Helical" evidence="6">
    <location>
        <begin position="20"/>
        <end position="41"/>
    </location>
</feature>
<organism evidence="8 9">
    <name type="scientific">Candidatus Limosilactobacillus merdipullorum</name>
    <dbReference type="NCBI Taxonomy" id="2838653"/>
    <lineage>
        <taxon>Bacteria</taxon>
        <taxon>Bacillati</taxon>
        <taxon>Bacillota</taxon>
        <taxon>Bacilli</taxon>
        <taxon>Lactobacillales</taxon>
        <taxon>Lactobacillaceae</taxon>
        <taxon>Limosilactobacillus</taxon>
    </lineage>
</organism>
<evidence type="ECO:0000313" key="9">
    <source>
        <dbReference type="Proteomes" id="UP000886878"/>
    </source>
</evidence>
<dbReference type="InterPro" id="IPR003740">
    <property type="entry name" value="YitT"/>
</dbReference>
<dbReference type="InterPro" id="IPR015867">
    <property type="entry name" value="N-reg_PII/ATP_PRibTrfase_C"/>
</dbReference>
<dbReference type="Gene3D" id="3.30.70.120">
    <property type="match status" value="1"/>
</dbReference>
<feature type="transmembrane region" description="Helical" evidence="6">
    <location>
        <begin position="61"/>
        <end position="81"/>
    </location>
</feature>
<evidence type="ECO:0000313" key="8">
    <source>
        <dbReference type="EMBL" id="HIW70161.1"/>
    </source>
</evidence>
<keyword evidence="3 6" id="KW-0812">Transmembrane</keyword>
<evidence type="ECO:0000256" key="6">
    <source>
        <dbReference type="SAM" id="Phobius"/>
    </source>
</evidence>
<dbReference type="GO" id="GO:0005886">
    <property type="term" value="C:plasma membrane"/>
    <property type="evidence" value="ECO:0007669"/>
    <property type="project" value="UniProtKB-SubCell"/>
</dbReference>
<dbReference type="AlphaFoldDB" id="A0A9D1QQC5"/>
<feature type="transmembrane region" description="Helical" evidence="6">
    <location>
        <begin position="119"/>
        <end position="138"/>
    </location>
</feature>
<reference evidence="8" key="1">
    <citation type="journal article" date="2021" name="PeerJ">
        <title>Extensive microbial diversity within the chicken gut microbiome revealed by metagenomics and culture.</title>
        <authorList>
            <person name="Gilroy R."/>
            <person name="Ravi A."/>
            <person name="Getino M."/>
            <person name="Pursley I."/>
            <person name="Horton D.L."/>
            <person name="Alikhan N.F."/>
            <person name="Baker D."/>
            <person name="Gharbi K."/>
            <person name="Hall N."/>
            <person name="Watson M."/>
            <person name="Adriaenssens E.M."/>
            <person name="Foster-Nyarko E."/>
            <person name="Jarju S."/>
            <person name="Secka A."/>
            <person name="Antonio M."/>
            <person name="Oren A."/>
            <person name="Chaudhuri R.R."/>
            <person name="La Ragione R."/>
            <person name="Hildebrand F."/>
            <person name="Pallen M.J."/>
        </authorList>
    </citation>
    <scope>NUCLEOTIDE SEQUENCE</scope>
    <source>
        <strain evidence="8">ChiHejej3B27-2180</strain>
    </source>
</reference>
<dbReference type="CDD" id="cd16380">
    <property type="entry name" value="YitT_C"/>
    <property type="match status" value="1"/>
</dbReference>
<dbReference type="PANTHER" id="PTHR33545:SF5">
    <property type="entry name" value="UPF0750 MEMBRANE PROTEIN YITT"/>
    <property type="match status" value="1"/>
</dbReference>
<dbReference type="Proteomes" id="UP000886878">
    <property type="component" value="Unassembled WGS sequence"/>
</dbReference>
<dbReference type="EMBL" id="DXGK01000039">
    <property type="protein sequence ID" value="HIW70161.1"/>
    <property type="molecule type" value="Genomic_DNA"/>
</dbReference>
<dbReference type="InterPro" id="IPR051461">
    <property type="entry name" value="UPF0750_membrane"/>
</dbReference>
<dbReference type="PIRSF" id="PIRSF006483">
    <property type="entry name" value="Membrane_protein_YitT"/>
    <property type="match status" value="1"/>
</dbReference>
<feature type="transmembrane region" description="Helical" evidence="6">
    <location>
        <begin position="159"/>
        <end position="179"/>
    </location>
</feature>
<gene>
    <name evidence="8" type="ORF">H9876_02085</name>
</gene>
<proteinExistence type="predicted"/>
<comment type="subcellular location">
    <subcellularLocation>
        <location evidence="1">Cell membrane</location>
        <topology evidence="1">Multi-pass membrane protein</topology>
    </subcellularLocation>
</comment>
<keyword evidence="5 6" id="KW-0472">Membrane</keyword>
<keyword evidence="4 6" id="KW-1133">Transmembrane helix</keyword>
<evidence type="ECO:0000256" key="5">
    <source>
        <dbReference type="ARBA" id="ARBA00023136"/>
    </source>
</evidence>
<keyword evidence="2" id="KW-1003">Cell membrane</keyword>
<accession>A0A9D1QQC5</accession>
<feature type="domain" description="DUF2179" evidence="7">
    <location>
        <begin position="228"/>
        <end position="283"/>
    </location>
</feature>